<keyword evidence="4 8" id="KW-0547">Nucleotide-binding</keyword>
<dbReference type="GO" id="GO:0005524">
    <property type="term" value="F:ATP binding"/>
    <property type="evidence" value="ECO:0007669"/>
    <property type="project" value="UniProtKB-UniRule"/>
</dbReference>
<dbReference type="GO" id="GO:0005737">
    <property type="term" value="C:cytoplasm"/>
    <property type="evidence" value="ECO:0007669"/>
    <property type="project" value="UniProtKB-SubCell"/>
</dbReference>
<comment type="subunit">
    <text evidence="8">Oligomerizes as a right-handed, spiral filament on DNA at oriC.</text>
</comment>
<evidence type="ECO:0000256" key="7">
    <source>
        <dbReference type="ARBA" id="ARBA00023125"/>
    </source>
</evidence>
<dbReference type="SMART" id="SM00760">
    <property type="entry name" value="Bac_DnaA_C"/>
    <property type="match status" value="1"/>
</dbReference>
<keyword evidence="5 8" id="KW-0067">ATP-binding</keyword>
<dbReference type="InterPro" id="IPR013317">
    <property type="entry name" value="DnaA_dom"/>
</dbReference>
<dbReference type="InterPro" id="IPR020591">
    <property type="entry name" value="Chromosome_initiator_DnaA-like"/>
</dbReference>
<feature type="region of interest" description="Domain I, interacts with DnaA modulators" evidence="8">
    <location>
        <begin position="1"/>
        <end position="80"/>
    </location>
</feature>
<organism evidence="14 15">
    <name type="scientific">Helicobacter didelphidarum</name>
    <dbReference type="NCBI Taxonomy" id="2040648"/>
    <lineage>
        <taxon>Bacteria</taxon>
        <taxon>Pseudomonadati</taxon>
        <taxon>Campylobacterota</taxon>
        <taxon>Epsilonproteobacteria</taxon>
        <taxon>Campylobacterales</taxon>
        <taxon>Helicobacteraceae</taxon>
        <taxon>Helicobacter</taxon>
    </lineage>
</organism>
<dbReference type="InterPro" id="IPR001957">
    <property type="entry name" value="Chromosome_initiator_DnaA"/>
</dbReference>
<dbReference type="Proteomes" id="UP000256379">
    <property type="component" value="Unassembled WGS sequence"/>
</dbReference>
<dbReference type="AlphaFoldDB" id="A0A3D8ILC3"/>
<comment type="subcellular location">
    <subcellularLocation>
        <location evidence="8">Cytoplasm</location>
    </subcellularLocation>
</comment>
<reference evidence="14 15" key="1">
    <citation type="submission" date="2018-04" db="EMBL/GenBank/DDBJ databases">
        <title>Novel Campyloabacter and Helicobacter Species and Strains.</title>
        <authorList>
            <person name="Mannion A.J."/>
            <person name="Shen Z."/>
            <person name="Fox J.G."/>
        </authorList>
    </citation>
    <scope>NUCLEOTIDE SEQUENCE [LARGE SCALE GENOMIC DNA]</scope>
    <source>
        <strain evidence="14 15">MIT 17-337</strain>
    </source>
</reference>
<dbReference type="PANTHER" id="PTHR30050">
    <property type="entry name" value="CHROMOSOMAL REPLICATION INITIATOR PROTEIN DNAA"/>
    <property type="match status" value="1"/>
</dbReference>
<dbReference type="SMART" id="SM00382">
    <property type="entry name" value="AAA"/>
    <property type="match status" value="1"/>
</dbReference>
<evidence type="ECO:0000259" key="12">
    <source>
        <dbReference type="SMART" id="SM00382"/>
    </source>
</evidence>
<dbReference type="InterPro" id="IPR024633">
    <property type="entry name" value="DnaA_N_dom"/>
</dbReference>
<evidence type="ECO:0000256" key="8">
    <source>
        <dbReference type="HAMAP-Rule" id="MF_00377"/>
    </source>
</evidence>
<dbReference type="InterPro" id="IPR013159">
    <property type="entry name" value="DnaA_C"/>
</dbReference>
<comment type="caution">
    <text evidence="14">The sequence shown here is derived from an EMBL/GenBank/DDBJ whole genome shotgun (WGS) entry which is preliminary data.</text>
</comment>
<comment type="function">
    <text evidence="8 10">Plays an essential role in the initiation and regulation of chromosomal replication. ATP-DnaA binds to the origin of replication (oriC) to initiate formation of the DNA replication initiation complex once per cell cycle. Binds the DnaA box (a 9 base pair repeat at the origin) and separates the double-stranded (ds)DNA. Forms a right-handed helical filament on oriC DNA; dsDNA binds to the exterior of the filament while single-stranded (ss)DNA is stabiized in the filament's interior. The ATP-DnaA-oriC complex binds and stabilizes one strand of the AT-rich DNA unwinding element (DUE), permitting loading of DNA polymerase. After initiation quickly degrades to an ADP-DnaA complex that is not apt for DNA replication. Binds acidic phospholipids.</text>
</comment>
<name>A0A3D8ILC3_9HELI</name>
<keyword evidence="7 8" id="KW-0238">DNA-binding</keyword>
<proteinExistence type="inferred from homology"/>
<evidence type="ECO:0000256" key="3">
    <source>
        <dbReference type="ARBA" id="ARBA00022705"/>
    </source>
</evidence>
<evidence type="ECO:0000259" key="13">
    <source>
        <dbReference type="SMART" id="SM00760"/>
    </source>
</evidence>
<sequence length="439" mass="51296">MNRTEILATLKNQISPQEYNQYLSKISFDEQHSSESKIIFLADNLFLLNWVKRNYKENIQNILGKDSKVEIIFRLKSESNLTEESKNNSQKKYIMKNNQSMTNTECRFDNFIVGECNRFAYETAREVVQYRARYNPLLIHGNTGLGKTHLLNAICNAVYRKNPNAMIVYITAETMFNEYRHRLHNRTMDQFRERFRKCDYLLIDDVQFLAKTEKFQEEFFNTFNEIINVNGQIVMTSDKPPKLIEKLEKRLKSRFSGGMTAKIESPELETKINIVKQKCQQNDIMLDSEIINLLATQIHDNIREIEGIIVNLYAHMSILKMPITLETVKHVLKDREIEKHEITFDDIVKIVAIEYNIKPSEIKTKVRGKKNTAKARKIVTYIARNQIHATFPSIAAELNLKDHSAVSKQIKSITDELQQDPHLKMEIENMISKLKLSNP</sequence>
<gene>
    <name evidence="8 14" type="primary">dnaA</name>
    <name evidence="14" type="ORF">CQA53_05890</name>
</gene>
<dbReference type="PANTHER" id="PTHR30050:SF2">
    <property type="entry name" value="CHROMOSOMAL REPLICATION INITIATOR PROTEIN DNAA"/>
    <property type="match status" value="1"/>
</dbReference>
<dbReference type="Gene3D" id="1.10.1750.10">
    <property type="match status" value="1"/>
</dbReference>
<dbReference type="GO" id="GO:0003688">
    <property type="term" value="F:DNA replication origin binding"/>
    <property type="evidence" value="ECO:0007669"/>
    <property type="project" value="UniProtKB-UniRule"/>
</dbReference>
<dbReference type="NCBIfam" id="TIGR00362">
    <property type="entry name" value="DnaA"/>
    <property type="match status" value="1"/>
</dbReference>
<dbReference type="Pfam" id="PF11638">
    <property type="entry name" value="DnaA_N"/>
    <property type="match status" value="1"/>
</dbReference>
<dbReference type="CDD" id="cd06571">
    <property type="entry name" value="Bac_DnaA_C"/>
    <property type="match status" value="1"/>
</dbReference>
<dbReference type="InterPro" id="IPR038454">
    <property type="entry name" value="DnaA_N_sf"/>
</dbReference>
<comment type="domain">
    <text evidence="8">Domain I is involved in oligomerization and binding regulators, domain II is flexibile and of varying length in different bacteria, domain III forms the AAA+ region, while domain IV binds dsDNA.</text>
</comment>
<keyword evidence="2 8" id="KW-0963">Cytoplasm</keyword>
<evidence type="ECO:0000256" key="10">
    <source>
        <dbReference type="RuleBase" id="RU000577"/>
    </source>
</evidence>
<comment type="similarity">
    <text evidence="1 8 11">Belongs to the DnaA family.</text>
</comment>
<evidence type="ECO:0000256" key="11">
    <source>
        <dbReference type="RuleBase" id="RU004227"/>
    </source>
</evidence>
<dbReference type="SUPFAM" id="SSF48295">
    <property type="entry name" value="TrpR-like"/>
    <property type="match status" value="1"/>
</dbReference>
<feature type="domain" description="Chromosomal replication initiator DnaA C-terminal" evidence="13">
    <location>
        <begin position="343"/>
        <end position="413"/>
    </location>
</feature>
<dbReference type="EMBL" id="NXLQ01000011">
    <property type="protein sequence ID" value="RDU65735.1"/>
    <property type="molecule type" value="Genomic_DNA"/>
</dbReference>
<evidence type="ECO:0000256" key="2">
    <source>
        <dbReference type="ARBA" id="ARBA00022490"/>
    </source>
</evidence>
<dbReference type="Gene3D" id="1.10.8.60">
    <property type="match status" value="1"/>
</dbReference>
<evidence type="ECO:0000256" key="6">
    <source>
        <dbReference type="ARBA" id="ARBA00023121"/>
    </source>
</evidence>
<dbReference type="GO" id="GO:0006275">
    <property type="term" value="P:regulation of DNA replication"/>
    <property type="evidence" value="ECO:0007669"/>
    <property type="project" value="UniProtKB-UniRule"/>
</dbReference>
<comment type="caution">
    <text evidence="8">Lacks conserved residue(s) required for the propagation of feature annotation.</text>
</comment>
<feature type="region of interest" description="Domain IV, binds dsDNA" evidence="8">
    <location>
        <begin position="317"/>
        <end position="439"/>
    </location>
</feature>
<feature type="binding site" evidence="8">
    <location>
        <position position="144"/>
    </location>
    <ligand>
        <name>ATP</name>
        <dbReference type="ChEBI" id="CHEBI:30616"/>
    </ligand>
</feature>
<dbReference type="Pfam" id="PF00308">
    <property type="entry name" value="Bac_DnaA"/>
    <property type="match status" value="1"/>
</dbReference>
<keyword evidence="15" id="KW-1185">Reference proteome</keyword>
<evidence type="ECO:0000256" key="9">
    <source>
        <dbReference type="NCBIfam" id="TIGR00362"/>
    </source>
</evidence>
<dbReference type="CDD" id="cd00009">
    <property type="entry name" value="AAA"/>
    <property type="match status" value="1"/>
</dbReference>
<evidence type="ECO:0000313" key="14">
    <source>
        <dbReference type="EMBL" id="RDU65735.1"/>
    </source>
</evidence>
<dbReference type="Gene3D" id="3.40.50.300">
    <property type="entry name" value="P-loop containing nucleotide triphosphate hydrolases"/>
    <property type="match status" value="1"/>
</dbReference>
<accession>A0A3D8ILC3</accession>
<feature type="domain" description="AAA+ ATPase" evidence="12">
    <location>
        <begin position="133"/>
        <end position="278"/>
    </location>
</feature>
<keyword evidence="3 8" id="KW-0235">DNA replication</keyword>
<dbReference type="SUPFAM" id="SSF52540">
    <property type="entry name" value="P-loop containing nucleoside triphosphate hydrolases"/>
    <property type="match status" value="1"/>
</dbReference>
<dbReference type="OrthoDB" id="9807019at2"/>
<dbReference type="GO" id="GO:0006270">
    <property type="term" value="P:DNA replication initiation"/>
    <property type="evidence" value="ECO:0007669"/>
    <property type="project" value="UniProtKB-UniRule"/>
</dbReference>
<feature type="binding site" evidence="8">
    <location>
        <position position="148"/>
    </location>
    <ligand>
        <name>ATP</name>
        <dbReference type="ChEBI" id="CHEBI:30616"/>
    </ligand>
</feature>
<dbReference type="PRINTS" id="PR00051">
    <property type="entry name" value="DNAA"/>
</dbReference>
<dbReference type="InterPro" id="IPR010921">
    <property type="entry name" value="Trp_repressor/repl_initiator"/>
</dbReference>
<feature type="binding site" evidence="8">
    <location>
        <position position="147"/>
    </location>
    <ligand>
        <name>ATP</name>
        <dbReference type="ChEBI" id="CHEBI:30616"/>
    </ligand>
</feature>
<dbReference type="InterPro" id="IPR003593">
    <property type="entry name" value="AAA+_ATPase"/>
</dbReference>
<evidence type="ECO:0000256" key="1">
    <source>
        <dbReference type="ARBA" id="ARBA00006583"/>
    </source>
</evidence>
<dbReference type="HAMAP" id="MF_00377">
    <property type="entry name" value="DnaA_bact"/>
    <property type="match status" value="1"/>
</dbReference>
<evidence type="ECO:0000313" key="15">
    <source>
        <dbReference type="Proteomes" id="UP000256379"/>
    </source>
</evidence>
<evidence type="ECO:0000256" key="5">
    <source>
        <dbReference type="ARBA" id="ARBA00022840"/>
    </source>
</evidence>
<protein>
    <recommendedName>
        <fullName evidence="8 9">Chromosomal replication initiator protein DnaA</fullName>
    </recommendedName>
</protein>
<dbReference type="GO" id="GO:0005886">
    <property type="term" value="C:plasma membrane"/>
    <property type="evidence" value="ECO:0007669"/>
    <property type="project" value="TreeGrafter"/>
</dbReference>
<evidence type="ECO:0000256" key="4">
    <source>
        <dbReference type="ARBA" id="ARBA00022741"/>
    </source>
</evidence>
<dbReference type="Pfam" id="PF08299">
    <property type="entry name" value="Bac_DnaA_C"/>
    <property type="match status" value="1"/>
</dbReference>
<dbReference type="Gene3D" id="3.30.300.180">
    <property type="match status" value="1"/>
</dbReference>
<dbReference type="InterPro" id="IPR027417">
    <property type="entry name" value="P-loop_NTPase"/>
</dbReference>
<feature type="binding site" evidence="8">
    <location>
        <position position="146"/>
    </location>
    <ligand>
        <name>ATP</name>
        <dbReference type="ChEBI" id="CHEBI:30616"/>
    </ligand>
</feature>
<keyword evidence="6 8" id="KW-0446">Lipid-binding</keyword>
<dbReference type="GO" id="GO:0008289">
    <property type="term" value="F:lipid binding"/>
    <property type="evidence" value="ECO:0007669"/>
    <property type="project" value="UniProtKB-KW"/>
</dbReference>